<keyword evidence="3" id="KW-1185">Reference proteome</keyword>
<dbReference type="InterPro" id="IPR027417">
    <property type="entry name" value="P-loop_NTPase"/>
</dbReference>
<sequence length="469" mass="53559">MHVRSKRMLLVDADQQCIKELAGQLVESNYVKVCGVIADYKEIFYSLQTEQPDIVLVGAFQEMELGLLCHQIRFYFPTITCLVACDLHDMQWEPFLRNLGTFVLQKPVSSSMIEMVAKQISSSGLLPPMNFQRMNTPKEHFTQASENTSPNLSVPGLTQAHHQHLITVYGPKGGVGKTFLSRELAIYYSLQPLEGEKNKVLAIDFNLDLGTFATSLNLPRTPNLFTWVQEIQERLIQVVQRDGRDPDFISHEEWQEYAASMPLRPEEIERYIVVHPESGLHVLTSPRDIRQSFDIKDYHLYVILETIKQSVYNVVLIDTAPDTTDATIQALFFAERVVMVGSPVVDAIENIQRVLKLLREAEYPEQKIQICMNRLQKREMFSLEEMKAYFQLHPSKTLLTVPDDDEVKKSINTGIPLMLTSSRSQAKLAIEKLGQVLIPPSQKEDQPDDYPTQKRKKTSLFNWFGKGGL</sequence>
<dbReference type="PANTHER" id="PTHR43384">
    <property type="entry name" value="SEPTUM SITE-DETERMINING PROTEIN MIND HOMOLOG, CHLOROPLASTIC-RELATED"/>
    <property type="match status" value="1"/>
</dbReference>
<dbReference type="EMBL" id="CP033464">
    <property type="protein sequence ID" value="QDX92002.1"/>
    <property type="molecule type" value="Genomic_DNA"/>
</dbReference>
<name>A0A518V4U6_BRELA</name>
<dbReference type="GO" id="GO:0005524">
    <property type="term" value="F:ATP binding"/>
    <property type="evidence" value="ECO:0007669"/>
    <property type="project" value="TreeGrafter"/>
</dbReference>
<feature type="domain" description="AAA" evidence="1">
    <location>
        <begin position="165"/>
        <end position="361"/>
    </location>
</feature>
<organism evidence="2 3">
    <name type="scientific">Brevibacillus laterosporus</name>
    <name type="common">Bacillus laterosporus</name>
    <dbReference type="NCBI Taxonomy" id="1465"/>
    <lineage>
        <taxon>Bacteria</taxon>
        <taxon>Bacillati</taxon>
        <taxon>Bacillota</taxon>
        <taxon>Bacilli</taxon>
        <taxon>Bacillales</taxon>
        <taxon>Paenibacillaceae</taxon>
        <taxon>Brevibacillus</taxon>
    </lineage>
</organism>
<dbReference type="Proteomes" id="UP000319432">
    <property type="component" value="Chromosome"/>
</dbReference>
<dbReference type="InterPro" id="IPR050625">
    <property type="entry name" value="ParA/MinD_ATPase"/>
</dbReference>
<dbReference type="Gene3D" id="3.40.50.300">
    <property type="entry name" value="P-loop containing nucleotide triphosphate hydrolases"/>
    <property type="match status" value="1"/>
</dbReference>
<dbReference type="PANTHER" id="PTHR43384:SF13">
    <property type="entry name" value="SLR0110 PROTEIN"/>
    <property type="match status" value="1"/>
</dbReference>
<dbReference type="AlphaFoldDB" id="A0A518V4U6"/>
<dbReference type="InterPro" id="IPR025669">
    <property type="entry name" value="AAA_dom"/>
</dbReference>
<reference evidence="2 3" key="1">
    <citation type="submission" date="2018-11" db="EMBL/GenBank/DDBJ databases">
        <title>Phylogenetic determinants of toxin gene distribution in genomes of Brevibacillus laterosporus.</title>
        <authorList>
            <person name="Glare T.R."/>
            <person name="Durrant A."/>
            <person name="Berry C."/>
            <person name="Palma L."/>
            <person name="Ormskirk M."/>
            <person name="Cox M.O."/>
        </authorList>
    </citation>
    <scope>NUCLEOTIDE SEQUENCE [LARGE SCALE GENOMIC DNA]</scope>
    <source>
        <strain evidence="2 3">1821L</strain>
    </source>
</reference>
<dbReference type="GO" id="GO:0016887">
    <property type="term" value="F:ATP hydrolysis activity"/>
    <property type="evidence" value="ECO:0007669"/>
    <property type="project" value="TreeGrafter"/>
</dbReference>
<evidence type="ECO:0000259" key="1">
    <source>
        <dbReference type="Pfam" id="PF13614"/>
    </source>
</evidence>
<protein>
    <submittedName>
        <fullName evidence="2">Response regulator</fullName>
    </submittedName>
</protein>
<dbReference type="GO" id="GO:0051782">
    <property type="term" value="P:negative regulation of cell division"/>
    <property type="evidence" value="ECO:0007669"/>
    <property type="project" value="TreeGrafter"/>
</dbReference>
<dbReference type="SUPFAM" id="SSF52540">
    <property type="entry name" value="P-loop containing nucleoside triphosphate hydrolases"/>
    <property type="match status" value="1"/>
</dbReference>
<gene>
    <name evidence="2" type="ORF">EEL30_06255</name>
</gene>
<dbReference type="GO" id="GO:0009898">
    <property type="term" value="C:cytoplasmic side of plasma membrane"/>
    <property type="evidence" value="ECO:0007669"/>
    <property type="project" value="TreeGrafter"/>
</dbReference>
<dbReference type="Pfam" id="PF13614">
    <property type="entry name" value="AAA_31"/>
    <property type="match status" value="1"/>
</dbReference>
<proteinExistence type="predicted"/>
<evidence type="ECO:0000313" key="2">
    <source>
        <dbReference type="EMBL" id="QDX92002.1"/>
    </source>
</evidence>
<dbReference type="OrthoDB" id="9794577at2"/>
<evidence type="ECO:0000313" key="3">
    <source>
        <dbReference type="Proteomes" id="UP000319432"/>
    </source>
</evidence>
<accession>A0A518V4U6</accession>
<dbReference type="GO" id="GO:0005829">
    <property type="term" value="C:cytosol"/>
    <property type="evidence" value="ECO:0007669"/>
    <property type="project" value="TreeGrafter"/>
</dbReference>